<evidence type="ECO:0000313" key="4">
    <source>
        <dbReference type="Proteomes" id="UP000595703"/>
    </source>
</evidence>
<evidence type="ECO:0000313" key="3">
    <source>
        <dbReference type="EMBL" id="BBB01090.1"/>
    </source>
</evidence>
<keyword evidence="2" id="KW-1133">Transmembrane helix</keyword>
<name>A0A7U3VRV8_9ACTN</name>
<dbReference type="PANTHER" id="PTHR24637:SF421">
    <property type="entry name" value="CUTICLE COLLAGEN DPY-2"/>
    <property type="match status" value="1"/>
</dbReference>
<evidence type="ECO:0000256" key="1">
    <source>
        <dbReference type="SAM" id="MobiDB-lite"/>
    </source>
</evidence>
<dbReference type="AlphaFoldDB" id="A0A7U3VRV8"/>
<protein>
    <recommendedName>
        <fullName evidence="5">Collagen-like protein</fullName>
    </recommendedName>
</protein>
<keyword evidence="2" id="KW-0472">Membrane</keyword>
<feature type="transmembrane region" description="Helical" evidence="2">
    <location>
        <begin position="14"/>
        <end position="36"/>
    </location>
</feature>
<feature type="region of interest" description="Disordered" evidence="1">
    <location>
        <begin position="73"/>
        <end position="184"/>
    </location>
</feature>
<dbReference type="InterPro" id="IPR008160">
    <property type="entry name" value="Collagen"/>
</dbReference>
<feature type="compositionally biased region" description="Low complexity" evidence="1">
    <location>
        <begin position="87"/>
        <end position="134"/>
    </location>
</feature>
<dbReference type="Proteomes" id="UP000595703">
    <property type="component" value="Chromosome"/>
</dbReference>
<proteinExistence type="predicted"/>
<feature type="compositionally biased region" description="Basic and acidic residues" evidence="1">
    <location>
        <begin position="163"/>
        <end position="173"/>
    </location>
</feature>
<evidence type="ECO:0000256" key="2">
    <source>
        <dbReference type="SAM" id="Phobius"/>
    </source>
</evidence>
<dbReference type="EMBL" id="AP018365">
    <property type="protein sequence ID" value="BBB01090.1"/>
    <property type="molecule type" value="Genomic_DNA"/>
</dbReference>
<gene>
    <name evidence="3" type="ORF">RVR_8342</name>
</gene>
<dbReference type="PANTHER" id="PTHR24637">
    <property type="entry name" value="COLLAGEN"/>
    <property type="match status" value="1"/>
</dbReference>
<reference evidence="3 4" key="2">
    <citation type="journal article" date="2011" name="J. Antibiot.">
        <title>Furaquinocins I and J: novel polyketide isoprenoid hybrid compounds from Streptomyces reveromyceticus SN-593.</title>
        <authorList>
            <person name="Panthee S."/>
            <person name="Takahashi S."/>
            <person name="Takagi H."/>
            <person name="Nogawa T."/>
            <person name="Oowada E."/>
            <person name="Uramoto M."/>
            <person name="Osada H."/>
        </authorList>
    </citation>
    <scope>NUCLEOTIDE SEQUENCE [LARGE SCALE GENOMIC DNA]</scope>
    <source>
        <strain evidence="3 4">SN-593</strain>
    </source>
</reference>
<evidence type="ECO:0008006" key="5">
    <source>
        <dbReference type="Google" id="ProtNLM"/>
    </source>
</evidence>
<reference evidence="3 4" key="3">
    <citation type="journal article" date="2011" name="Nat. Chem. Biol.">
        <title>Reveromycin A biosynthesis uses RevG and RevJ for stereospecific spiroacetal formation.</title>
        <authorList>
            <person name="Takahashi S."/>
            <person name="Toyoda A."/>
            <person name="Sekiyama Y."/>
            <person name="Takagi H."/>
            <person name="Nogawa T."/>
            <person name="Uramoto M."/>
            <person name="Suzuki R."/>
            <person name="Koshino H."/>
            <person name="Kumano T."/>
            <person name="Panthee S."/>
            <person name="Dairi T."/>
            <person name="Ishikawa J."/>
            <person name="Ikeda H."/>
            <person name="Sakaki Y."/>
            <person name="Osada H."/>
        </authorList>
    </citation>
    <scope>NUCLEOTIDE SEQUENCE [LARGE SCALE GENOMIC DNA]</scope>
    <source>
        <strain evidence="3 4">SN-593</strain>
    </source>
</reference>
<reference evidence="3 4" key="1">
    <citation type="journal article" date="2010" name="J. Bacteriol.">
        <title>Biochemical characterization of a novel indole prenyltransferase from Streptomyces sp. SN-593.</title>
        <authorList>
            <person name="Takahashi S."/>
            <person name="Takagi H."/>
            <person name="Toyoda A."/>
            <person name="Uramoto M."/>
            <person name="Nogawa T."/>
            <person name="Ueki M."/>
            <person name="Sakaki Y."/>
            <person name="Osada H."/>
        </authorList>
    </citation>
    <scope>NUCLEOTIDE SEQUENCE [LARGE SCALE GENOMIC DNA]</scope>
    <source>
        <strain evidence="3 4">SN-593</strain>
    </source>
</reference>
<reference evidence="3 4" key="4">
    <citation type="journal article" date="2020" name="Sci. Rep.">
        <title>beta-carboline chemical signals induce reveromycin production through a LuxR family regulator in Streptomyces sp. SN-593.</title>
        <authorList>
            <person name="Panthee S."/>
            <person name="Kito N."/>
            <person name="Hayashi T."/>
            <person name="Shimizu T."/>
            <person name="Ishikawa J."/>
            <person name="Hamamoto H."/>
            <person name="Osada H."/>
            <person name="Takahashi S."/>
        </authorList>
    </citation>
    <scope>NUCLEOTIDE SEQUENCE [LARGE SCALE GENOMIC DNA]</scope>
    <source>
        <strain evidence="3 4">SN-593</strain>
    </source>
</reference>
<sequence length="241" mass="23634">MTTDLPQSRRPRRATLLVVAAWVAALVLAGFVALVLHSVQESNRRLAQGQDAQATVISRLSASLDTTRTQLQQHGVTPSAPPARSIVGDVPGVPGAVGAQGEQGVPGTPGATGATGKAGVQGSPGPAGSPGADSTVPGPEGSPGVAGVQGDPGPAGPAGKDGAAGKDGTDGKDGAAGQPPAGWTYTDPAGVEYACGPVADFDASAPRYTCTVDTPTAPSNSSKRSLLGIGMLAGSAVYRRL</sequence>
<organism evidence="3 4">
    <name type="scientific">Actinacidiphila reveromycinica</name>
    <dbReference type="NCBI Taxonomy" id="659352"/>
    <lineage>
        <taxon>Bacteria</taxon>
        <taxon>Bacillati</taxon>
        <taxon>Actinomycetota</taxon>
        <taxon>Actinomycetes</taxon>
        <taxon>Kitasatosporales</taxon>
        <taxon>Streptomycetaceae</taxon>
        <taxon>Actinacidiphila</taxon>
    </lineage>
</organism>
<dbReference type="KEGG" id="arev:RVR_8342"/>
<keyword evidence="2" id="KW-0812">Transmembrane</keyword>
<dbReference type="Pfam" id="PF01391">
    <property type="entry name" value="Collagen"/>
    <property type="match status" value="2"/>
</dbReference>
<keyword evidence="4" id="KW-1185">Reference proteome</keyword>
<feature type="compositionally biased region" description="Low complexity" evidence="1">
    <location>
        <begin position="143"/>
        <end position="161"/>
    </location>
</feature>
<accession>A0A7U3VRV8</accession>